<dbReference type="GO" id="GO:0005615">
    <property type="term" value="C:extracellular space"/>
    <property type="evidence" value="ECO:0007669"/>
    <property type="project" value="TreeGrafter"/>
</dbReference>
<feature type="domain" description="Carboxylesterase type B" evidence="6">
    <location>
        <begin position="64"/>
        <end position="235"/>
    </location>
</feature>
<dbReference type="PANTHER" id="PTHR14093">
    <property type="entry name" value="HLA CLASS II GAMMA CHAIN"/>
    <property type="match status" value="1"/>
</dbReference>
<evidence type="ECO:0000256" key="2">
    <source>
        <dbReference type="ARBA" id="ARBA00022525"/>
    </source>
</evidence>
<evidence type="ECO:0000256" key="1">
    <source>
        <dbReference type="ARBA" id="ARBA00004613"/>
    </source>
</evidence>
<dbReference type="OrthoDB" id="6409105at2759"/>
<reference evidence="7" key="1">
    <citation type="journal article" date="2021" name="Evol. Appl.">
        <title>The genome of the Pyrenean desman and the effects of bottlenecks and inbreeding on the genomic landscape of an endangered species.</title>
        <authorList>
            <person name="Escoda L."/>
            <person name="Castresana J."/>
        </authorList>
    </citation>
    <scope>NUCLEOTIDE SEQUENCE</scope>
    <source>
        <strain evidence="7">IBE-C5619</strain>
    </source>
</reference>
<evidence type="ECO:0000313" key="7">
    <source>
        <dbReference type="EMBL" id="KAG8515495.1"/>
    </source>
</evidence>
<dbReference type="GO" id="GO:0006590">
    <property type="term" value="P:thyroid hormone generation"/>
    <property type="evidence" value="ECO:0007669"/>
    <property type="project" value="TreeGrafter"/>
</dbReference>
<evidence type="ECO:0000256" key="3">
    <source>
        <dbReference type="ARBA" id="ARBA00022729"/>
    </source>
</evidence>
<evidence type="ECO:0000256" key="5">
    <source>
        <dbReference type="SAM" id="MobiDB-lite"/>
    </source>
</evidence>
<protein>
    <submittedName>
        <fullName evidence="7">Thyroglobulin</fullName>
    </submittedName>
</protein>
<dbReference type="SUPFAM" id="SSF53474">
    <property type="entry name" value="alpha/beta-Hydrolases"/>
    <property type="match status" value="1"/>
</dbReference>
<dbReference type="Pfam" id="PF00135">
    <property type="entry name" value="COesterase"/>
    <property type="match status" value="2"/>
</dbReference>
<dbReference type="InterPro" id="IPR002018">
    <property type="entry name" value="CarbesteraseB"/>
</dbReference>
<dbReference type="EMBL" id="JAGFMF010011709">
    <property type="protein sequence ID" value="KAG8515495.1"/>
    <property type="molecule type" value="Genomic_DNA"/>
</dbReference>
<evidence type="ECO:0000313" key="8">
    <source>
        <dbReference type="Proteomes" id="UP000700334"/>
    </source>
</evidence>
<evidence type="ECO:0000259" key="6">
    <source>
        <dbReference type="Pfam" id="PF00135"/>
    </source>
</evidence>
<dbReference type="Gene3D" id="3.40.50.1820">
    <property type="entry name" value="alpha/beta hydrolase"/>
    <property type="match status" value="2"/>
</dbReference>
<comment type="subcellular location">
    <subcellularLocation>
        <location evidence="1">Secreted</location>
    </subcellularLocation>
</comment>
<proteinExistence type="predicted"/>
<dbReference type="InterPro" id="IPR029058">
    <property type="entry name" value="AB_hydrolase_fold"/>
</dbReference>
<gene>
    <name evidence="7" type="ORF">J0S82_019272</name>
</gene>
<dbReference type="Proteomes" id="UP000700334">
    <property type="component" value="Unassembled WGS sequence"/>
</dbReference>
<feature type="domain" description="Carboxylesterase type B" evidence="6">
    <location>
        <begin position="281"/>
        <end position="414"/>
    </location>
</feature>
<organism evidence="7 8">
    <name type="scientific">Galemys pyrenaicus</name>
    <name type="common">Iberian desman</name>
    <name type="synonym">Pyrenean desman</name>
    <dbReference type="NCBI Taxonomy" id="202257"/>
    <lineage>
        <taxon>Eukaryota</taxon>
        <taxon>Metazoa</taxon>
        <taxon>Chordata</taxon>
        <taxon>Craniata</taxon>
        <taxon>Vertebrata</taxon>
        <taxon>Euteleostomi</taxon>
        <taxon>Mammalia</taxon>
        <taxon>Eutheria</taxon>
        <taxon>Laurasiatheria</taxon>
        <taxon>Eulipotyphla</taxon>
        <taxon>Talpidae</taxon>
        <taxon>Galemys</taxon>
    </lineage>
</organism>
<keyword evidence="2" id="KW-0964">Secreted</keyword>
<dbReference type="PANTHER" id="PTHR14093:SF19">
    <property type="entry name" value="THYROGLOBULIN"/>
    <property type="match status" value="1"/>
</dbReference>
<accession>A0A8J6DQ00</accession>
<name>A0A8J6DQ00_GALPY</name>
<feature type="region of interest" description="Disordered" evidence="5">
    <location>
        <begin position="425"/>
        <end position="464"/>
    </location>
</feature>
<dbReference type="InterPro" id="IPR052001">
    <property type="entry name" value="MHC-II_Gamma/Thyroglobulin"/>
</dbReference>
<sequence>MGGRGDGVDTRLDTRVCEQEHFLGAFAFQLGDLGNAACLQRSGWQCAVDRLDGAGVQLNHDRKGGSGLSPAAVISPERARQQAATLAEDVGCPASSVPETLSCLRRVPTGTLNDAQTKLLAVSGPFHYWGPVVDGKYIVEAPTKALQRSPRARVDLLAGTSQDDGLITRAKAVKQFEESQGWSSSRTAFYRALQNALGGAEAGAAVRAAATWYYSLEHSEDDYASFSRALENATRLALLPAKQSILSPSTSPQLAGSSCPPSRGAAGRSGIMCECGLGRSGDYFITCPVIDMASHWARGARGNVFLYHAPESYGHSSLDLLADVQLVFGLPLHPAYEGQFTLEEKSLSLKVMQFFSNFIRSGNPNYPHEFSRKAPTFAAPWPDFIPSAHGESYKELSVGLPNRQGLKKADCSFWSKYIRALETAADEAKDGPSTGRAEEDGPADPQQREGLPGSSEPGSKSYSK</sequence>
<dbReference type="AlphaFoldDB" id="A0A8J6DQ00"/>
<evidence type="ECO:0000256" key="4">
    <source>
        <dbReference type="ARBA" id="ARBA00023180"/>
    </source>
</evidence>
<keyword evidence="3" id="KW-0732">Signal</keyword>
<keyword evidence="4" id="KW-0325">Glycoprotein</keyword>
<comment type="caution">
    <text evidence="7">The sequence shown here is derived from an EMBL/GenBank/DDBJ whole genome shotgun (WGS) entry which is preliminary data.</text>
</comment>
<keyword evidence="8" id="KW-1185">Reference proteome</keyword>